<keyword evidence="1" id="KW-0175">Coiled coil</keyword>
<protein>
    <submittedName>
        <fullName evidence="2">Uncharacterized protein</fullName>
    </submittedName>
</protein>
<name>A0AAD9VYU7_PHOAM</name>
<feature type="coiled-coil region" evidence="1">
    <location>
        <begin position="129"/>
        <end position="170"/>
    </location>
</feature>
<proteinExistence type="predicted"/>
<evidence type="ECO:0000313" key="2">
    <source>
        <dbReference type="EMBL" id="KAK2600504.1"/>
    </source>
</evidence>
<keyword evidence="3" id="KW-1185">Reference proteome</keyword>
<gene>
    <name evidence="2" type="ORF">N8I77_010031</name>
</gene>
<sequence>MPPRAPPSSVYAFGAGYRPGQFDRFLDQVDMGIDMGGLVRFNEEEIKAERTEQYRVHARLRLNLDTVELDLKDFINENEELKNNGEELQGNYSRQTKLVEDAYARRDVSTAMGLELVKKNLRIELSVCIRELDQKAMALKLIIDEIQEKIAMIELNMVHAEQRLHELEMKLRPVSNLAEAMNP</sequence>
<comment type="caution">
    <text evidence="2">The sequence shown here is derived from an EMBL/GenBank/DDBJ whole genome shotgun (WGS) entry which is preliminary data.</text>
</comment>
<organism evidence="2 3">
    <name type="scientific">Phomopsis amygdali</name>
    <name type="common">Fusicoccum amygdali</name>
    <dbReference type="NCBI Taxonomy" id="1214568"/>
    <lineage>
        <taxon>Eukaryota</taxon>
        <taxon>Fungi</taxon>
        <taxon>Dikarya</taxon>
        <taxon>Ascomycota</taxon>
        <taxon>Pezizomycotina</taxon>
        <taxon>Sordariomycetes</taxon>
        <taxon>Sordariomycetidae</taxon>
        <taxon>Diaporthales</taxon>
        <taxon>Diaporthaceae</taxon>
        <taxon>Diaporthe</taxon>
    </lineage>
</organism>
<reference evidence="2" key="1">
    <citation type="submission" date="2023-06" db="EMBL/GenBank/DDBJ databases">
        <authorList>
            <person name="Noh H."/>
        </authorList>
    </citation>
    <scope>NUCLEOTIDE SEQUENCE</scope>
    <source>
        <strain evidence="2">DUCC20226</strain>
    </source>
</reference>
<feature type="coiled-coil region" evidence="1">
    <location>
        <begin position="57"/>
        <end position="98"/>
    </location>
</feature>
<evidence type="ECO:0000313" key="3">
    <source>
        <dbReference type="Proteomes" id="UP001265746"/>
    </source>
</evidence>
<evidence type="ECO:0000256" key="1">
    <source>
        <dbReference type="SAM" id="Coils"/>
    </source>
</evidence>
<accession>A0AAD9VYU7</accession>
<dbReference type="Proteomes" id="UP001265746">
    <property type="component" value="Unassembled WGS sequence"/>
</dbReference>
<dbReference type="EMBL" id="JAUJFL010000006">
    <property type="protein sequence ID" value="KAK2600504.1"/>
    <property type="molecule type" value="Genomic_DNA"/>
</dbReference>
<dbReference type="AlphaFoldDB" id="A0AAD9VYU7"/>